<evidence type="ECO:0000259" key="2">
    <source>
        <dbReference type="PROSITE" id="PS50055"/>
    </source>
</evidence>
<feature type="domain" description="Tyrosine-protein phosphatase" evidence="2">
    <location>
        <begin position="291"/>
        <end position="539"/>
    </location>
</feature>
<dbReference type="AlphaFoldDB" id="A0A7I4YGB1"/>
<keyword evidence="4" id="KW-1185">Reference proteome</keyword>
<evidence type="ECO:0000313" key="4">
    <source>
        <dbReference type="Proteomes" id="UP000025227"/>
    </source>
</evidence>
<protein>
    <submittedName>
        <fullName evidence="5">Protein-tyrosine phosphatase domain containing protein</fullName>
    </submittedName>
</protein>
<organism evidence="4 5">
    <name type="scientific">Haemonchus contortus</name>
    <name type="common">Barber pole worm</name>
    <dbReference type="NCBI Taxonomy" id="6289"/>
    <lineage>
        <taxon>Eukaryota</taxon>
        <taxon>Metazoa</taxon>
        <taxon>Ecdysozoa</taxon>
        <taxon>Nematoda</taxon>
        <taxon>Chromadorea</taxon>
        <taxon>Rhabditida</taxon>
        <taxon>Rhabditina</taxon>
        <taxon>Rhabditomorpha</taxon>
        <taxon>Strongyloidea</taxon>
        <taxon>Trichostrongylidae</taxon>
        <taxon>Haemonchus</taxon>
    </lineage>
</organism>
<feature type="compositionally biased region" description="Basic and acidic residues" evidence="1">
    <location>
        <begin position="142"/>
        <end position="165"/>
    </location>
</feature>
<dbReference type="PROSITE" id="PS50055">
    <property type="entry name" value="TYR_PHOSPHATASE_PTP"/>
    <property type="match status" value="1"/>
</dbReference>
<dbReference type="PRINTS" id="PR00700">
    <property type="entry name" value="PRTYPHPHTASE"/>
</dbReference>
<dbReference type="SUPFAM" id="SSF52799">
    <property type="entry name" value="(Phosphotyrosine protein) phosphatases II"/>
    <property type="match status" value="1"/>
</dbReference>
<dbReference type="Gene3D" id="3.90.190.10">
    <property type="entry name" value="Protein tyrosine phosphatase superfamily"/>
    <property type="match status" value="1"/>
</dbReference>
<dbReference type="InterPro" id="IPR052782">
    <property type="entry name" value="Oocyte-zygote_transition_reg"/>
</dbReference>
<feature type="compositionally biased region" description="Basic and acidic residues" evidence="1">
    <location>
        <begin position="62"/>
        <end position="118"/>
    </location>
</feature>
<dbReference type="GO" id="GO:0004725">
    <property type="term" value="F:protein tyrosine phosphatase activity"/>
    <property type="evidence" value="ECO:0007669"/>
    <property type="project" value="InterPro"/>
</dbReference>
<dbReference type="WBParaSite" id="HCON_00096960-00001">
    <property type="protein sequence ID" value="HCON_00096960-00001"/>
    <property type="gene ID" value="HCON_00096960"/>
</dbReference>
<reference evidence="5" key="1">
    <citation type="submission" date="2020-12" db="UniProtKB">
        <authorList>
            <consortium name="WormBaseParasite"/>
        </authorList>
    </citation>
    <scope>IDENTIFICATION</scope>
    <source>
        <strain evidence="5">MHco3</strain>
    </source>
</reference>
<feature type="region of interest" description="Disordered" evidence="1">
    <location>
        <begin position="62"/>
        <end position="266"/>
    </location>
</feature>
<accession>A0A7I4YGB1</accession>
<feature type="compositionally biased region" description="Basic and acidic residues" evidence="1">
    <location>
        <begin position="35"/>
        <end position="48"/>
    </location>
</feature>
<name>A0A7I4YGB1_HAECO</name>
<sequence>MDAVTQKSRIIVGDEKLRMMAAEERPPEETSVEVKPAEEKSVEAKATEAKITEVKATEAKAVDLKAAEGKPAEGKAPGEKTTEVKAAEPKATEPKAAEPKAAEVKPAESKAADVKAAEAKSVGPKSAEVKAGEAKSAGAKAAEVKSTEKEKKENAKDEQPKEAQDNKQSNPLEKVTPDFEALFRRRKSVRKGKSSNRSKGQVQVRVRHTRSKCRTSPSSKDGRKLPKSPAGKSPTTNDTQFGKDDADDEELMGEPIGDLDTGGDRQMYRRKAEDPRMTFASVTLEQGALYILKKYRRVHRYKLMQATFQAYSANPEKNRYPDVRCMDATRVILTGRPCDYIHANWIKFADGKKFICTQAPMESSVRDFWQMVLQENCHLIIMLCSFIEEDKPKCVPYFPTLAGTSIMVEDVTITLKERNSNGLITVSMFVVKTKDQELHVRHIQYTEWPDHSAPLKTNGALEIHREIFNNPRQYPIIIHCSAGVGRTCTIVGAELMLERISARQFHTATDIVRIMRRARAGAVQKAVQFLFMHYIVLDIFCQEGVVSNENPLMASFRENYELVIAKAEQIRMARKAKDLLKVAQNKRPVKVGEVENCPT</sequence>
<dbReference type="InterPro" id="IPR000242">
    <property type="entry name" value="PTP_cat"/>
</dbReference>
<evidence type="ECO:0000313" key="5">
    <source>
        <dbReference type="WBParaSite" id="HCON_00096960-00001"/>
    </source>
</evidence>
<dbReference type="InterPro" id="IPR029021">
    <property type="entry name" value="Prot-tyrosine_phosphatase-like"/>
</dbReference>
<dbReference type="PROSITE" id="PS50056">
    <property type="entry name" value="TYR_PHOSPHATASE_2"/>
    <property type="match status" value="1"/>
</dbReference>
<dbReference type="SMART" id="SM00194">
    <property type="entry name" value="PTPc"/>
    <property type="match status" value="1"/>
</dbReference>
<dbReference type="OrthoDB" id="10253954at2759"/>
<feature type="compositionally biased region" description="Basic residues" evidence="1">
    <location>
        <begin position="184"/>
        <end position="196"/>
    </location>
</feature>
<proteinExistence type="predicted"/>
<dbReference type="InterPro" id="IPR000387">
    <property type="entry name" value="Tyr_Pase_dom"/>
</dbReference>
<dbReference type="Pfam" id="PF00102">
    <property type="entry name" value="Y_phosphatase"/>
    <property type="match status" value="1"/>
</dbReference>
<feature type="domain" description="Tyrosine specific protein phosphatases" evidence="3">
    <location>
        <begin position="475"/>
        <end position="530"/>
    </location>
</feature>
<evidence type="ECO:0000259" key="3">
    <source>
        <dbReference type="PROSITE" id="PS50056"/>
    </source>
</evidence>
<dbReference type="PANTHER" id="PTHR46163">
    <property type="entry name" value="TYROSINE-PROTEIN PHOSPHATASE-RELATED"/>
    <property type="match status" value="1"/>
</dbReference>
<dbReference type="Proteomes" id="UP000025227">
    <property type="component" value="Unplaced"/>
</dbReference>
<dbReference type="SMART" id="SM00404">
    <property type="entry name" value="PTPc_motif"/>
    <property type="match status" value="1"/>
</dbReference>
<feature type="region of interest" description="Disordered" evidence="1">
    <location>
        <begin position="21"/>
        <end position="48"/>
    </location>
</feature>
<evidence type="ECO:0000256" key="1">
    <source>
        <dbReference type="SAM" id="MobiDB-lite"/>
    </source>
</evidence>
<dbReference type="InterPro" id="IPR003595">
    <property type="entry name" value="Tyr_Pase_cat"/>
</dbReference>
<dbReference type="CDD" id="cd00047">
    <property type="entry name" value="PTPc"/>
    <property type="match status" value="1"/>
</dbReference>